<keyword evidence="4" id="KW-1185">Reference proteome</keyword>
<proteinExistence type="predicted"/>
<protein>
    <submittedName>
        <fullName evidence="3">PilN domain-containing protein</fullName>
    </submittedName>
</protein>
<dbReference type="Proteomes" id="UP001410394">
    <property type="component" value="Unassembled WGS sequence"/>
</dbReference>
<evidence type="ECO:0000313" key="4">
    <source>
        <dbReference type="Proteomes" id="UP001410394"/>
    </source>
</evidence>
<reference evidence="3 4" key="1">
    <citation type="journal article" date="2018" name="Int. J. Syst. Evol. Microbiol.">
        <title>Uliginosibacterium sediminicola sp. nov., isolated from freshwater sediment.</title>
        <authorList>
            <person name="Hwang W.M."/>
            <person name="Kim S.M."/>
            <person name="Kang K."/>
            <person name="Ahn T.Y."/>
        </authorList>
    </citation>
    <scope>NUCLEOTIDE SEQUENCE [LARGE SCALE GENOMIC DNA]</scope>
    <source>
        <strain evidence="3 4">M1-21</strain>
    </source>
</reference>
<keyword evidence="1" id="KW-0175">Coiled coil</keyword>
<comment type="caution">
    <text evidence="3">The sequence shown here is derived from an EMBL/GenBank/DDBJ whole genome shotgun (WGS) entry which is preliminary data.</text>
</comment>
<dbReference type="RefSeq" id="WP_345917768.1">
    <property type="nucleotide sequence ID" value="NZ_JBDIVE010000001.1"/>
</dbReference>
<organism evidence="3 4">
    <name type="scientific">Uliginosibacterium sediminicola</name>
    <dbReference type="NCBI Taxonomy" id="2024550"/>
    <lineage>
        <taxon>Bacteria</taxon>
        <taxon>Pseudomonadati</taxon>
        <taxon>Pseudomonadota</taxon>
        <taxon>Betaproteobacteria</taxon>
        <taxon>Rhodocyclales</taxon>
        <taxon>Zoogloeaceae</taxon>
        <taxon>Uliginosibacterium</taxon>
    </lineage>
</organism>
<dbReference type="PANTHER" id="PTHR40278:SF2">
    <property type="entry name" value="TYPE IV PILUS INNER MEMBRANE COMPONENT PILN"/>
    <property type="match status" value="1"/>
</dbReference>
<dbReference type="Pfam" id="PF05137">
    <property type="entry name" value="PilN"/>
    <property type="match status" value="1"/>
</dbReference>
<dbReference type="EMBL" id="JBDIVE010000001">
    <property type="protein sequence ID" value="MEN3066998.1"/>
    <property type="molecule type" value="Genomic_DNA"/>
</dbReference>
<feature type="transmembrane region" description="Helical" evidence="2">
    <location>
        <begin position="21"/>
        <end position="43"/>
    </location>
</feature>
<keyword evidence="2" id="KW-1133">Transmembrane helix</keyword>
<dbReference type="PANTHER" id="PTHR40278">
    <property type="entry name" value="DNA UTILIZATION PROTEIN HOFN"/>
    <property type="match status" value="1"/>
</dbReference>
<accession>A0ABU9YTQ6</accession>
<evidence type="ECO:0000256" key="2">
    <source>
        <dbReference type="SAM" id="Phobius"/>
    </source>
</evidence>
<keyword evidence="2" id="KW-0812">Transmembrane</keyword>
<sequence>MIRINLLPHREEARKQRRQQFYTLLGLVALFAGAIWFVGHTLINQRIEAQDSSNDFLKREIAELDKQIAEIKRLQEQTQSLLSRKQVIESLQSNRAETVHIMNELGKQVPEGVFLRLIKQNGGRIQLVGYAQSNARVSQFMRNLDASPIFEKPELVEIKAADFNRRRVGDFTLFVNIERTPLDQDGKPVTNKEPGK</sequence>
<evidence type="ECO:0000313" key="3">
    <source>
        <dbReference type="EMBL" id="MEN3066998.1"/>
    </source>
</evidence>
<dbReference type="InterPro" id="IPR007813">
    <property type="entry name" value="PilN"/>
</dbReference>
<name>A0ABU9YTQ6_9RHOO</name>
<feature type="coiled-coil region" evidence="1">
    <location>
        <begin position="47"/>
        <end position="84"/>
    </location>
</feature>
<gene>
    <name evidence="3" type="ORF">ABDB84_00830</name>
</gene>
<evidence type="ECO:0000256" key="1">
    <source>
        <dbReference type="SAM" id="Coils"/>
    </source>
</evidence>
<dbReference type="InterPro" id="IPR052534">
    <property type="entry name" value="Extracell_DNA_Util/SecSys_Comp"/>
</dbReference>
<keyword evidence="2" id="KW-0472">Membrane</keyword>